<reference evidence="2" key="1">
    <citation type="journal article" date="2020" name="Stud. Mycol.">
        <title>101 Dothideomycetes genomes: a test case for predicting lifestyles and emergence of pathogens.</title>
        <authorList>
            <person name="Haridas S."/>
            <person name="Albert R."/>
            <person name="Binder M."/>
            <person name="Bloem J."/>
            <person name="Labutti K."/>
            <person name="Salamov A."/>
            <person name="Andreopoulos B."/>
            <person name="Baker S."/>
            <person name="Barry K."/>
            <person name="Bills G."/>
            <person name="Bluhm B."/>
            <person name="Cannon C."/>
            <person name="Castanera R."/>
            <person name="Culley D."/>
            <person name="Daum C."/>
            <person name="Ezra D."/>
            <person name="Gonzalez J."/>
            <person name="Henrissat B."/>
            <person name="Kuo A."/>
            <person name="Liang C."/>
            <person name="Lipzen A."/>
            <person name="Lutzoni F."/>
            <person name="Magnuson J."/>
            <person name="Mondo S."/>
            <person name="Nolan M."/>
            <person name="Ohm R."/>
            <person name="Pangilinan J."/>
            <person name="Park H.-J."/>
            <person name="Ramirez L."/>
            <person name="Alfaro M."/>
            <person name="Sun H."/>
            <person name="Tritt A."/>
            <person name="Yoshinaga Y."/>
            <person name="Zwiers L.-H."/>
            <person name="Turgeon B."/>
            <person name="Goodwin S."/>
            <person name="Spatafora J."/>
            <person name="Crous P."/>
            <person name="Grigoriev I."/>
        </authorList>
    </citation>
    <scope>NUCLEOTIDE SEQUENCE</scope>
    <source>
        <strain evidence="2">CBS 207.26</strain>
    </source>
</reference>
<dbReference type="AlphaFoldDB" id="A0A6A6EAB2"/>
<dbReference type="OrthoDB" id="5286775at2759"/>
<dbReference type="Proteomes" id="UP000800200">
    <property type="component" value="Unassembled WGS sequence"/>
</dbReference>
<feature type="compositionally biased region" description="Low complexity" evidence="1">
    <location>
        <begin position="77"/>
        <end position="88"/>
    </location>
</feature>
<evidence type="ECO:0000313" key="2">
    <source>
        <dbReference type="EMBL" id="KAF2188093.1"/>
    </source>
</evidence>
<proteinExistence type="predicted"/>
<organism evidence="2 3">
    <name type="scientific">Zopfia rhizophila CBS 207.26</name>
    <dbReference type="NCBI Taxonomy" id="1314779"/>
    <lineage>
        <taxon>Eukaryota</taxon>
        <taxon>Fungi</taxon>
        <taxon>Dikarya</taxon>
        <taxon>Ascomycota</taxon>
        <taxon>Pezizomycotina</taxon>
        <taxon>Dothideomycetes</taxon>
        <taxon>Dothideomycetes incertae sedis</taxon>
        <taxon>Zopfiaceae</taxon>
        <taxon>Zopfia</taxon>
    </lineage>
</organism>
<name>A0A6A6EAB2_9PEZI</name>
<feature type="region of interest" description="Disordered" evidence="1">
    <location>
        <begin position="30"/>
        <end position="88"/>
    </location>
</feature>
<sequence>MAFLRGVSDRFWNYVSPRKTQQRRDKLFKVPPLPQHAKTPHIKKVDANPSSMSPTTRIQNWNVRTPGSDGSVDNDYPLSPKSLPPKSLEQQLDRAYTDFEGDTLIDGLHEAVGDTDGFDANEETIVVDDGQYMDQKKSTDMEVERRRRDAQGRELLAAGWTKDAVFLFHKLGMRGFEPLMPSGWSYDFVMMPSMMFTPNIDKAFIKPTHDSDYRAQKALEKLLKVGSYARDAILLRASRTPECQIQEYIKTYNKWAVKDGRVHKKWNLPLFKIIVGPKDSNINILQQDMIDKLEKLADQWRDAFHERDVINSVEDARDESMKSEALPATHDYVQDLPTLYGVIASHTIMGIVSYDIMVPDPSLRTVAIFDFGQEDYDVWNSLAIAIFVIHCRNRMMELKDNLPVFEDKPKSDPDA</sequence>
<evidence type="ECO:0000313" key="3">
    <source>
        <dbReference type="Proteomes" id="UP000800200"/>
    </source>
</evidence>
<accession>A0A6A6EAB2</accession>
<gene>
    <name evidence="2" type="ORF">K469DRAFT_566739</name>
</gene>
<feature type="compositionally biased region" description="Polar residues" evidence="1">
    <location>
        <begin position="48"/>
        <end position="65"/>
    </location>
</feature>
<protein>
    <submittedName>
        <fullName evidence="2">Uncharacterized protein</fullName>
    </submittedName>
</protein>
<evidence type="ECO:0000256" key="1">
    <source>
        <dbReference type="SAM" id="MobiDB-lite"/>
    </source>
</evidence>
<dbReference type="EMBL" id="ML994624">
    <property type="protein sequence ID" value="KAF2188093.1"/>
    <property type="molecule type" value="Genomic_DNA"/>
</dbReference>
<keyword evidence="3" id="KW-1185">Reference proteome</keyword>